<evidence type="ECO:0000256" key="3">
    <source>
        <dbReference type="ARBA" id="ARBA00010705"/>
    </source>
</evidence>
<proteinExistence type="inferred from homology"/>
<evidence type="ECO:0000256" key="8">
    <source>
        <dbReference type="ARBA" id="ARBA00023128"/>
    </source>
</evidence>
<evidence type="ECO:0000313" key="10">
    <source>
        <dbReference type="EMBL" id="CAD8601307.1"/>
    </source>
</evidence>
<organism evidence="10">
    <name type="scientific">Coccolithus braarudii</name>
    <dbReference type="NCBI Taxonomy" id="221442"/>
    <lineage>
        <taxon>Eukaryota</taxon>
        <taxon>Haptista</taxon>
        <taxon>Haptophyta</taxon>
        <taxon>Prymnesiophyceae</taxon>
        <taxon>Coccolithales</taxon>
        <taxon>Coccolithaceae</taxon>
        <taxon>Coccolithus</taxon>
    </lineage>
</organism>
<dbReference type="AlphaFoldDB" id="A0A7S0PZ08"/>
<evidence type="ECO:0008006" key="11">
    <source>
        <dbReference type="Google" id="ProtNLM"/>
    </source>
</evidence>
<evidence type="ECO:0000256" key="4">
    <source>
        <dbReference type="ARBA" id="ARBA00022448"/>
    </source>
</evidence>
<evidence type="ECO:0000256" key="6">
    <source>
        <dbReference type="ARBA" id="ARBA00022737"/>
    </source>
</evidence>
<dbReference type="GO" id="GO:0006120">
    <property type="term" value="P:mitochondrial electron transport, NADH to ubiquinone"/>
    <property type="evidence" value="ECO:0007669"/>
    <property type="project" value="InterPro"/>
</dbReference>
<name>A0A7S0PZ08_9EUKA</name>
<dbReference type="PROSITE" id="PS51808">
    <property type="entry name" value="CHCH"/>
    <property type="match status" value="1"/>
</dbReference>
<gene>
    <name evidence="10" type="ORF">CPEL01642_LOCUS4637</name>
</gene>
<reference evidence="10" key="1">
    <citation type="submission" date="2021-01" db="EMBL/GenBank/DDBJ databases">
        <authorList>
            <person name="Corre E."/>
            <person name="Pelletier E."/>
            <person name="Niang G."/>
            <person name="Scheremetjew M."/>
            <person name="Finn R."/>
            <person name="Kale V."/>
            <person name="Holt S."/>
            <person name="Cochrane G."/>
            <person name="Meng A."/>
            <person name="Brown T."/>
            <person name="Cohen L."/>
        </authorList>
    </citation>
    <scope>NUCLEOTIDE SEQUENCE</scope>
    <source>
        <strain evidence="10">PLY182g</strain>
    </source>
</reference>
<keyword evidence="4" id="KW-0813">Transport</keyword>
<dbReference type="InterPro" id="IPR016680">
    <property type="entry name" value="NDUFA8"/>
</dbReference>
<keyword evidence="9" id="KW-1015">Disulfide bond</keyword>
<evidence type="ECO:0000256" key="7">
    <source>
        <dbReference type="ARBA" id="ARBA00022982"/>
    </source>
</evidence>
<evidence type="ECO:0000256" key="1">
    <source>
        <dbReference type="ARBA" id="ARBA00003195"/>
    </source>
</evidence>
<protein>
    <recommendedName>
        <fullName evidence="11">NADH dehydrogenase [ubiquinone] 1 alpha subcomplex subunit 8</fullName>
    </recommendedName>
</protein>
<dbReference type="PANTHER" id="PTHR13344">
    <property type="entry name" value="NADH-UBIQUINONE OXIDOREDUCTASE"/>
    <property type="match status" value="1"/>
</dbReference>
<dbReference type="PANTHER" id="PTHR13344:SF0">
    <property type="entry name" value="NADH DEHYDROGENASE [UBIQUINONE] 1 ALPHA SUBCOMPLEX SUBUNIT 8"/>
    <property type="match status" value="1"/>
</dbReference>
<evidence type="ECO:0000256" key="5">
    <source>
        <dbReference type="ARBA" id="ARBA00022660"/>
    </source>
</evidence>
<accession>A0A7S0PZ08</accession>
<comment type="subcellular location">
    <subcellularLocation>
        <location evidence="2">Mitochondrion</location>
    </subcellularLocation>
</comment>
<comment type="function">
    <text evidence="1">Accessory subunit of the mitochondrial membrane respiratory chain NADH dehydrogenase (Complex I), that is believed not to be involved in catalysis. Complex I functions in the transfer of electrons from NADH to the respiratory chain. The immediate electron acceptor for the enzyme is believed to be ubiquinone.</text>
</comment>
<keyword evidence="6" id="KW-0677">Repeat</keyword>
<comment type="similarity">
    <text evidence="3">Belongs to the complex I NDUFA8 subunit family.</text>
</comment>
<evidence type="ECO:0000256" key="9">
    <source>
        <dbReference type="ARBA" id="ARBA00023157"/>
    </source>
</evidence>
<keyword evidence="7" id="KW-0249">Electron transport</keyword>
<dbReference type="EMBL" id="HBEY01009606">
    <property type="protein sequence ID" value="CAD8601307.1"/>
    <property type="molecule type" value="Transcribed_RNA"/>
</dbReference>
<keyword evidence="5" id="KW-0679">Respiratory chain</keyword>
<evidence type="ECO:0000256" key="2">
    <source>
        <dbReference type="ARBA" id="ARBA00004173"/>
    </source>
</evidence>
<dbReference type="GO" id="GO:0005739">
    <property type="term" value="C:mitochondrion"/>
    <property type="evidence" value="ECO:0007669"/>
    <property type="project" value="UniProtKB-SubCell"/>
</dbReference>
<keyword evidence="8" id="KW-0496">Mitochondrion</keyword>
<sequence length="104" mass="11758">MAEIKPNGRPPLSSELYAAGRIIGNKCYDENVDYMKCKAKDNAPTACSGEGERVHTCVYDMYKEIAGKAPKQFEALSQCLDYYDLQSHSCKKEQAAFEQAFYRE</sequence>